<gene>
    <name evidence="1" type="ORF">HINF_LOCUS40081</name>
    <name evidence="2" type="ORF">HINF_LOCUS48579</name>
</gene>
<evidence type="ECO:0000313" key="3">
    <source>
        <dbReference type="Proteomes" id="UP001642409"/>
    </source>
</evidence>
<proteinExistence type="predicted"/>
<accession>A0AA86UHT8</accession>
<evidence type="ECO:0000313" key="2">
    <source>
        <dbReference type="EMBL" id="CAL6059088.1"/>
    </source>
</evidence>
<evidence type="ECO:0000313" key="1">
    <source>
        <dbReference type="EMBL" id="CAI9952436.1"/>
    </source>
</evidence>
<reference evidence="1" key="1">
    <citation type="submission" date="2023-06" db="EMBL/GenBank/DDBJ databases">
        <authorList>
            <person name="Kurt Z."/>
        </authorList>
    </citation>
    <scope>NUCLEOTIDE SEQUENCE</scope>
</reference>
<name>A0AA86UHT8_9EUKA</name>
<dbReference type="AlphaFoldDB" id="A0AA86UHT8"/>
<organism evidence="1">
    <name type="scientific">Hexamita inflata</name>
    <dbReference type="NCBI Taxonomy" id="28002"/>
    <lineage>
        <taxon>Eukaryota</taxon>
        <taxon>Metamonada</taxon>
        <taxon>Diplomonadida</taxon>
        <taxon>Hexamitidae</taxon>
        <taxon>Hexamitinae</taxon>
        <taxon>Hexamita</taxon>
    </lineage>
</organism>
<dbReference type="EMBL" id="CAXDID020000224">
    <property type="protein sequence ID" value="CAL6059088.1"/>
    <property type="molecule type" value="Genomic_DNA"/>
</dbReference>
<reference evidence="2 3" key="2">
    <citation type="submission" date="2024-07" db="EMBL/GenBank/DDBJ databases">
        <authorList>
            <person name="Akdeniz Z."/>
        </authorList>
    </citation>
    <scope>NUCLEOTIDE SEQUENCE [LARGE SCALE GENOMIC DNA]</scope>
</reference>
<comment type="caution">
    <text evidence="1">The sequence shown here is derived from an EMBL/GenBank/DDBJ whole genome shotgun (WGS) entry which is preliminary data.</text>
</comment>
<keyword evidence="3" id="KW-1185">Reference proteome</keyword>
<dbReference type="Proteomes" id="UP001642409">
    <property type="component" value="Unassembled WGS sequence"/>
</dbReference>
<dbReference type="EMBL" id="CATOUU010000832">
    <property type="protein sequence ID" value="CAI9952436.1"/>
    <property type="molecule type" value="Genomic_DNA"/>
</dbReference>
<sequence length="345" mass="39061">MNKVYQKNDINNLASTCQGLIGSIRLVNTNTFAEQQIRPFSHPDTVLLYSKWICQIKQQYFTILDNFTQICMEPFEFDAINNICICMDGYYLNGFQCINITQQFIEVNHQMSHLEQIIGLKIDDVVISLNLQLFTVEANIYDKLQLIQSDINDNAQYLNSNVQSVNSSLHEKLNANQNAQIISFNQLSTDQQALNTLVSQLQAQSIYKLNSLSTSINEQKLLSFENFSQISALITNSDAKTGSQFTKLHTDVSFCSKETTLNSQINTLKTQINTMNDKMNAFATQNQVQTQLDAIKTQISGIQVQVSQMPSAQYRCIILSAYYGKMYALGDYVQYMGQNGCVVQV</sequence>
<protein>
    <submittedName>
        <fullName evidence="2">Hypothetical_protein</fullName>
    </submittedName>
</protein>